<evidence type="ECO:0000256" key="1">
    <source>
        <dbReference type="ARBA" id="ARBA00022603"/>
    </source>
</evidence>
<dbReference type="Gene3D" id="1.10.10.10">
    <property type="entry name" value="Winged helix-like DNA-binding domain superfamily/Winged helix DNA-binding domain"/>
    <property type="match status" value="1"/>
</dbReference>
<proteinExistence type="predicted"/>
<dbReference type="InterPro" id="IPR036388">
    <property type="entry name" value="WH-like_DNA-bd_sf"/>
</dbReference>
<comment type="caution">
    <text evidence="5">The sequence shown here is derived from an EMBL/GenBank/DDBJ whole genome shotgun (WGS) entry which is preliminary data.</text>
</comment>
<evidence type="ECO:0000256" key="3">
    <source>
        <dbReference type="ARBA" id="ARBA00022691"/>
    </source>
</evidence>
<dbReference type="Gene3D" id="3.40.50.150">
    <property type="entry name" value="Vaccinia Virus protein VP39"/>
    <property type="match status" value="1"/>
</dbReference>
<dbReference type="InterPro" id="IPR001077">
    <property type="entry name" value="COMT_C"/>
</dbReference>
<accession>A0ABR1J7Q5</accession>
<dbReference type="InterPro" id="IPR029063">
    <property type="entry name" value="SAM-dependent_MTases_sf"/>
</dbReference>
<protein>
    <recommendedName>
        <fullName evidence="4">O-methyltransferase C-terminal domain-containing protein</fullName>
    </recommendedName>
</protein>
<keyword evidence="2" id="KW-0808">Transferase</keyword>
<dbReference type="PROSITE" id="PS51683">
    <property type="entry name" value="SAM_OMT_II"/>
    <property type="match status" value="1"/>
</dbReference>
<gene>
    <name evidence="5" type="ORF">VKT23_011885</name>
</gene>
<dbReference type="SUPFAM" id="SSF46785">
    <property type="entry name" value="Winged helix' DNA-binding domain"/>
    <property type="match status" value="1"/>
</dbReference>
<evidence type="ECO:0000313" key="6">
    <source>
        <dbReference type="Proteomes" id="UP001498398"/>
    </source>
</evidence>
<keyword evidence="1" id="KW-0489">Methyltransferase</keyword>
<keyword evidence="6" id="KW-1185">Reference proteome</keyword>
<evidence type="ECO:0000313" key="5">
    <source>
        <dbReference type="EMBL" id="KAK7453205.1"/>
    </source>
</evidence>
<dbReference type="Proteomes" id="UP001498398">
    <property type="component" value="Unassembled WGS sequence"/>
</dbReference>
<dbReference type="PANTHER" id="PTHR43712">
    <property type="entry name" value="PUTATIVE (AFU_ORTHOLOGUE AFUA_4G14580)-RELATED"/>
    <property type="match status" value="1"/>
</dbReference>
<dbReference type="CDD" id="cd02440">
    <property type="entry name" value="AdoMet_MTases"/>
    <property type="match status" value="1"/>
</dbReference>
<reference evidence="5 6" key="1">
    <citation type="submission" date="2024-01" db="EMBL/GenBank/DDBJ databases">
        <title>A draft genome for the cacao thread blight pathogen Marasmiellus scandens.</title>
        <authorList>
            <person name="Baruah I.K."/>
            <person name="Leung J."/>
            <person name="Bukari Y."/>
            <person name="Amoako-Attah I."/>
            <person name="Meinhardt L.W."/>
            <person name="Bailey B.A."/>
            <person name="Cohen S.P."/>
        </authorList>
    </citation>
    <scope>NUCLEOTIDE SEQUENCE [LARGE SCALE GENOMIC DNA]</scope>
    <source>
        <strain evidence="5 6">GH-19</strain>
    </source>
</reference>
<dbReference type="Pfam" id="PF00891">
    <property type="entry name" value="Methyltransf_2"/>
    <property type="match status" value="1"/>
</dbReference>
<dbReference type="PANTHER" id="PTHR43712:SF2">
    <property type="entry name" value="O-METHYLTRANSFERASE CICE"/>
    <property type="match status" value="1"/>
</dbReference>
<feature type="domain" description="O-methyltransferase C-terminal" evidence="4">
    <location>
        <begin position="210"/>
        <end position="383"/>
    </location>
</feature>
<name>A0ABR1J7Q5_9AGAR</name>
<evidence type="ECO:0000259" key="4">
    <source>
        <dbReference type="Pfam" id="PF00891"/>
    </source>
</evidence>
<dbReference type="InterPro" id="IPR036390">
    <property type="entry name" value="WH_DNA-bd_sf"/>
</dbReference>
<evidence type="ECO:0000256" key="2">
    <source>
        <dbReference type="ARBA" id="ARBA00022679"/>
    </source>
</evidence>
<dbReference type="SUPFAM" id="SSF53335">
    <property type="entry name" value="S-adenosyl-L-methionine-dependent methyltransferases"/>
    <property type="match status" value="1"/>
</dbReference>
<keyword evidence="3" id="KW-0949">S-adenosyl-L-methionine</keyword>
<dbReference type="InterPro" id="IPR016461">
    <property type="entry name" value="COMT-like"/>
</dbReference>
<organism evidence="5 6">
    <name type="scientific">Marasmiellus scandens</name>
    <dbReference type="NCBI Taxonomy" id="2682957"/>
    <lineage>
        <taxon>Eukaryota</taxon>
        <taxon>Fungi</taxon>
        <taxon>Dikarya</taxon>
        <taxon>Basidiomycota</taxon>
        <taxon>Agaricomycotina</taxon>
        <taxon>Agaricomycetes</taxon>
        <taxon>Agaricomycetidae</taxon>
        <taxon>Agaricales</taxon>
        <taxon>Marasmiineae</taxon>
        <taxon>Omphalotaceae</taxon>
        <taxon>Marasmiellus</taxon>
    </lineage>
</organism>
<dbReference type="EMBL" id="JBANRG010000027">
    <property type="protein sequence ID" value="KAK7453205.1"/>
    <property type="molecule type" value="Genomic_DNA"/>
</dbReference>
<sequence>MHSGLSDITKLAELISQSVSTVCAEYTSAGKVLPPLDSTESGSFDAPEKTNEVLQAAIKTIEAACAQLSVAVANPGHVITNKTYNYFETACLRIVMDAKIADLLLNRPEGVHVGELGQKSNRDPGKLSRVLRALATNHVFMEGLPLSYPSTESFYHSCLLVKPDVFANNRLSIKLISTDPLSALVDHMSNEAMKCGAVLGDVVADPKTAFSTKIEDTAHQKAHGMSLFEMMASDTIRGECFNRAMVGWAQVTGRAMIPRIYPWGDLPKDTTIVDVGGGNGHAVLDIVKVFPQVKVVIQDAEAVILDGQKYWQKEHPEAISKERVAFKAFDFFKDPPVAGCDIYYLRHVLHDWPTDMAIAILSNVRKVVQPKSKLLIHEFVPQHIVRDATTKVFTLEQQHSVLG</sequence>